<dbReference type="RefSeq" id="WP_169207570.1">
    <property type="nucleotide sequence ID" value="NZ_CP059560.1"/>
</dbReference>
<evidence type="ECO:0008006" key="4">
    <source>
        <dbReference type="Google" id="ProtNLM"/>
    </source>
</evidence>
<dbReference type="Proteomes" id="UP000652074">
    <property type="component" value="Unassembled WGS sequence"/>
</dbReference>
<dbReference type="InterPro" id="IPR008869">
    <property type="entry name" value="MlaC/ttg2D"/>
</dbReference>
<accession>A0ABX1MSL1</accession>
<evidence type="ECO:0000256" key="1">
    <source>
        <dbReference type="SAM" id="SignalP"/>
    </source>
</evidence>
<dbReference type="Pfam" id="PF05494">
    <property type="entry name" value="MlaC"/>
    <property type="match status" value="1"/>
</dbReference>
<name>A0ABX1MSL1_9RHOO</name>
<dbReference type="Gene3D" id="3.10.450.50">
    <property type="match status" value="1"/>
</dbReference>
<feature type="chain" id="PRO_5045657551" description="ABC transporter substrate-binding protein" evidence="1">
    <location>
        <begin position="24"/>
        <end position="212"/>
    </location>
</feature>
<proteinExistence type="predicted"/>
<protein>
    <recommendedName>
        <fullName evidence="4">ABC transporter substrate-binding protein</fullName>
    </recommendedName>
</protein>
<gene>
    <name evidence="2" type="ORF">GPA26_17260</name>
</gene>
<dbReference type="PANTHER" id="PTHR36573:SF1">
    <property type="entry name" value="INTERMEMBRANE PHOSPHOLIPID TRANSPORT SYSTEM BINDING PROTEIN MLAC"/>
    <property type="match status" value="1"/>
</dbReference>
<feature type="signal peptide" evidence="1">
    <location>
        <begin position="1"/>
        <end position="23"/>
    </location>
</feature>
<dbReference type="Gene3D" id="1.10.10.640">
    <property type="entry name" value="phospholipid-binding protein"/>
    <property type="match status" value="1"/>
</dbReference>
<dbReference type="EMBL" id="WTVR01000037">
    <property type="protein sequence ID" value="NMF90220.1"/>
    <property type="molecule type" value="Genomic_DNA"/>
</dbReference>
<dbReference type="PANTHER" id="PTHR36573">
    <property type="entry name" value="INTERMEMBRANE PHOSPHOLIPID TRANSPORT SYSTEM BINDING PROTEIN MLAC"/>
    <property type="match status" value="1"/>
</dbReference>
<evidence type="ECO:0000313" key="2">
    <source>
        <dbReference type="EMBL" id="NMF90220.1"/>
    </source>
</evidence>
<keyword evidence="1" id="KW-0732">Signal</keyword>
<keyword evidence="3" id="KW-1185">Reference proteome</keyword>
<organism evidence="2 3">
    <name type="scientific">Aromatoleum petrolei</name>
    <dbReference type="NCBI Taxonomy" id="76116"/>
    <lineage>
        <taxon>Bacteria</taxon>
        <taxon>Pseudomonadati</taxon>
        <taxon>Pseudomonadota</taxon>
        <taxon>Betaproteobacteria</taxon>
        <taxon>Rhodocyclales</taxon>
        <taxon>Rhodocyclaceae</taxon>
        <taxon>Aromatoleum</taxon>
    </lineage>
</organism>
<evidence type="ECO:0000313" key="3">
    <source>
        <dbReference type="Proteomes" id="UP000652074"/>
    </source>
</evidence>
<reference evidence="2 3" key="1">
    <citation type="submission" date="2019-12" db="EMBL/GenBank/DDBJ databases">
        <title>Comparative genomics gives insights into the taxonomy of the Azoarcus-Aromatoleum group and reveals separate origins of nif in the plant-associated Azoarcus and non-plant-associated Aromatoleum sub-groups.</title>
        <authorList>
            <person name="Lafos M."/>
            <person name="Maluk M."/>
            <person name="Batista M."/>
            <person name="Junghare M."/>
            <person name="Carmona M."/>
            <person name="Faoro H."/>
            <person name="Cruz L.M."/>
            <person name="Battistoni F."/>
            <person name="De Souza E."/>
            <person name="Pedrosa F."/>
            <person name="Chen W.-M."/>
            <person name="Poole P.S."/>
            <person name="Dixon R.A."/>
            <person name="James E.K."/>
        </authorList>
    </citation>
    <scope>NUCLEOTIDE SEQUENCE [LARGE SCALE GENOMIC DNA]</scope>
    <source>
        <strain evidence="2 3">ToN1</strain>
    </source>
</reference>
<sequence>MIRQLRTCLVCLPLMLAPVALHAQESSPDALVKGVTEDVLTVLREDKALQAGDQRKAMTLIEEKIGPHFDFPRMTSLAVGQGWRQAAPGQREALTREFRTLLVRTYANALTSYKNQTVSYKPATSGREDGAALVRTQINQPGGQPIAVDYRLAKNAGQWKVFDVSIDNVSLVTNYRGTFATELSKGGPDGLIRTLQEKNRGAAPQPGKGGNA</sequence>
<dbReference type="PIRSF" id="PIRSF004649">
    <property type="entry name" value="MlaC"/>
    <property type="match status" value="1"/>
</dbReference>
<comment type="caution">
    <text evidence="2">The sequence shown here is derived from an EMBL/GenBank/DDBJ whole genome shotgun (WGS) entry which is preliminary data.</text>
</comment>